<dbReference type="EMBL" id="JANBPW010003695">
    <property type="protein sequence ID" value="KAJ1936937.1"/>
    <property type="molecule type" value="Genomic_DNA"/>
</dbReference>
<evidence type="ECO:0000313" key="2">
    <source>
        <dbReference type="Proteomes" id="UP001150603"/>
    </source>
</evidence>
<accession>A0ACC1J432</accession>
<name>A0ACC1J432_9FUNG</name>
<reference evidence="1" key="1">
    <citation type="submission" date="2022-07" db="EMBL/GenBank/DDBJ databases">
        <title>Phylogenomic reconstructions and comparative analyses of Kickxellomycotina fungi.</title>
        <authorList>
            <person name="Reynolds N.K."/>
            <person name="Stajich J.E."/>
            <person name="Barry K."/>
            <person name="Grigoriev I.V."/>
            <person name="Crous P."/>
            <person name="Smith M.E."/>
        </authorList>
    </citation>
    <scope>NUCLEOTIDE SEQUENCE</scope>
    <source>
        <strain evidence="1">NRRL 5244</strain>
    </source>
</reference>
<evidence type="ECO:0000313" key="1">
    <source>
        <dbReference type="EMBL" id="KAJ1936937.1"/>
    </source>
</evidence>
<feature type="non-terminal residue" evidence="1">
    <location>
        <position position="130"/>
    </location>
</feature>
<protein>
    <submittedName>
        <fullName evidence="1">Uncharacterized protein</fullName>
    </submittedName>
</protein>
<dbReference type="Proteomes" id="UP001150603">
    <property type="component" value="Unassembled WGS sequence"/>
</dbReference>
<organism evidence="1 2">
    <name type="scientific">Linderina macrospora</name>
    <dbReference type="NCBI Taxonomy" id="4868"/>
    <lineage>
        <taxon>Eukaryota</taxon>
        <taxon>Fungi</taxon>
        <taxon>Fungi incertae sedis</taxon>
        <taxon>Zoopagomycota</taxon>
        <taxon>Kickxellomycotina</taxon>
        <taxon>Kickxellomycetes</taxon>
        <taxon>Kickxellales</taxon>
        <taxon>Kickxellaceae</taxon>
        <taxon>Linderina</taxon>
    </lineage>
</organism>
<comment type="caution">
    <text evidence="1">The sequence shown here is derived from an EMBL/GenBank/DDBJ whole genome shotgun (WGS) entry which is preliminary data.</text>
</comment>
<keyword evidence="2" id="KW-1185">Reference proteome</keyword>
<gene>
    <name evidence="1" type="ORF">FBU59_004901</name>
</gene>
<sequence length="130" mass="14021">MVKVLNMKAHSNYDRDTNENNIAVLKVEDMDLDGTGATTAQVYTGSIESDMAATVIGWGVTAEGEEGSTQQDLKKATVYIGDDDACKEYDSENYYGKFTTSDEATICVQNSLAENNGPCDDDFGGPLIID</sequence>
<proteinExistence type="predicted"/>